<dbReference type="SUPFAM" id="SSF52016">
    <property type="entry name" value="LeuD/IlvD-like"/>
    <property type="match status" value="1"/>
</dbReference>
<dbReference type="InterPro" id="IPR004431">
    <property type="entry name" value="3-IsopropMal_deHydase_ssu"/>
</dbReference>
<dbReference type="Gene3D" id="3.20.19.10">
    <property type="entry name" value="Aconitase, domain 4"/>
    <property type="match status" value="1"/>
</dbReference>
<dbReference type="FunFam" id="3.30.499.10:FF:000007">
    <property type="entry name" value="3-isopropylmalate dehydratase large subunit"/>
    <property type="match status" value="1"/>
</dbReference>
<dbReference type="HAMAP" id="MF_01031">
    <property type="entry name" value="LeuD_type1"/>
    <property type="match status" value="1"/>
</dbReference>
<dbReference type="InterPro" id="IPR000573">
    <property type="entry name" value="AconitaseA/IPMdHydase_ssu_swvl"/>
</dbReference>
<dbReference type="PIRSF" id="PIRSF001418">
    <property type="entry name" value="ACN"/>
    <property type="match status" value="1"/>
</dbReference>
<evidence type="ECO:0000259" key="20">
    <source>
        <dbReference type="Pfam" id="PF00330"/>
    </source>
</evidence>
<dbReference type="PANTHER" id="PTHR43822:SF9">
    <property type="entry name" value="3-ISOPROPYLMALATE DEHYDRATASE"/>
    <property type="match status" value="1"/>
</dbReference>
<evidence type="ECO:0000259" key="21">
    <source>
        <dbReference type="Pfam" id="PF00694"/>
    </source>
</evidence>
<keyword evidence="8 18" id="KW-0432">Leucine biosynthesis</keyword>
<evidence type="ECO:0000256" key="14">
    <source>
        <dbReference type="ARBA" id="ARBA00023239"/>
    </source>
</evidence>
<dbReference type="Pfam" id="PF00694">
    <property type="entry name" value="Aconitase_C"/>
    <property type="match status" value="1"/>
</dbReference>
<keyword evidence="15 18" id="KW-0100">Branched-chain amino acid biosynthesis</keyword>
<dbReference type="FunFam" id="3.30.499.10:FF:000006">
    <property type="entry name" value="3-isopropylmalate dehydratase large subunit"/>
    <property type="match status" value="1"/>
</dbReference>
<dbReference type="Gene3D" id="3.30.499.10">
    <property type="entry name" value="Aconitase, domain 3"/>
    <property type="match status" value="2"/>
</dbReference>
<feature type="region of interest" description="Disordered" evidence="19">
    <location>
        <begin position="513"/>
        <end position="533"/>
    </location>
</feature>
<evidence type="ECO:0000256" key="16">
    <source>
        <dbReference type="ARBA" id="ARBA00031631"/>
    </source>
</evidence>
<dbReference type="HAMAP" id="MF_01026">
    <property type="entry name" value="LeuC_type1"/>
    <property type="match status" value="1"/>
</dbReference>
<keyword evidence="10 18" id="KW-0028">Amino-acid biosynthesis</keyword>
<dbReference type="PROSITE" id="PS00450">
    <property type="entry name" value="ACONITASE_1"/>
    <property type="match status" value="1"/>
</dbReference>
<protein>
    <recommendedName>
        <fullName evidence="7 18">3-isopropylmalate dehydratase</fullName>
        <ecNumber evidence="6 18">4.2.1.33</ecNumber>
    </recommendedName>
    <alternativeName>
        <fullName evidence="16 18">Alpha-IPM isomerase</fullName>
    </alternativeName>
    <alternativeName>
        <fullName evidence="17 18">Isopropylmalate isomerase</fullName>
    </alternativeName>
</protein>
<comment type="similarity">
    <text evidence="5 18">Belongs to the aconitase/IPM isomerase family.</text>
</comment>
<dbReference type="SUPFAM" id="SSF53732">
    <property type="entry name" value="Aconitase iron-sulfur domain"/>
    <property type="match status" value="1"/>
</dbReference>
<dbReference type="InterPro" id="IPR015928">
    <property type="entry name" value="Aconitase/3IPM_dehydase_swvl"/>
</dbReference>
<dbReference type="PRINTS" id="PR00415">
    <property type="entry name" value="ACONITASE"/>
</dbReference>
<dbReference type="InterPro" id="IPR033941">
    <property type="entry name" value="IPMI_cat"/>
</dbReference>
<dbReference type="EMBL" id="ML178828">
    <property type="protein sequence ID" value="TFL00561.1"/>
    <property type="molecule type" value="Genomic_DNA"/>
</dbReference>
<evidence type="ECO:0000256" key="8">
    <source>
        <dbReference type="ARBA" id="ARBA00022430"/>
    </source>
</evidence>
<sequence length="761" mass="82539">MPAPVSPPRTLYDKIWDDHIVDVQGDGLALIYIDRHLVHEVTSPQAFEGLRNAGRPVRRPDCTLATVDHNVPTSSRKALTTVESFIAEPDSRAQCMALEENVKEFGVTYFGMKDRRQGIVHVIGPEQGFTLPGTTCVCGDSHTSTHGAFGSLAFGIGTSEVEHVLATQTLLQKKAKNMRISVDGQLGEGVTSKDVILYIIGIIGTAGGTGAVIEYAGSVFRGFSMEARMSVCNMSIEAGARAGMVAPDEVTFEYLKNRPLAPKGEAWETAVTYWKSLKSDEAAKFDSEIRIDAAEIIPTVTWGTSPQDVVPITGSVPDPSTFTDPVTKASAERSLKYMGLTPNTRMEDITVDKVFIGSCTNSRIEDLRSAAKVVLAAGPEAKVASNVVAMIVPGSGVIKQHAEVEGLDVIFKRAGFDWREAGCSMCLGMNPDQLSAGERCASTSNRNFEGRQGSGGRTHLVSPAMAAAAAMTGKLTDVRKLVGAAPHDSTSAKMKVVNARDFLTEEVVASPLPQSRQPIASDGSTTLPPSETPSSVEKFIVVKGLAAPLHIENVDTDMIIPKQFLKTLKRTGLKNALFYTLRKDPTTGAETDFVLNRKPYDAAKILVVTGKNFGCGSSREHAPWSLLDFGIRCVIAPSFADIFRNNCMQNGMLPVILPQEQCRELAEDAEQGLDLEVDLEKQEVRRPNGKASFSFETDTFRRHCLLNGLDDIGLTLQKDDSINSFEQRRSAVWPWLDGFGYKGSKIPVAPVSTRKPKKNDW</sequence>
<evidence type="ECO:0000256" key="13">
    <source>
        <dbReference type="ARBA" id="ARBA00023014"/>
    </source>
</evidence>
<keyword evidence="14 18" id="KW-0456">Lyase</keyword>
<dbReference type="InterPro" id="IPR033940">
    <property type="entry name" value="IPMI_Swivel"/>
</dbReference>
<dbReference type="InterPro" id="IPR001030">
    <property type="entry name" value="Acoase/IPM_deHydtase_lsu_aba"/>
</dbReference>
<dbReference type="CDD" id="cd01583">
    <property type="entry name" value="IPMI"/>
    <property type="match status" value="1"/>
</dbReference>
<evidence type="ECO:0000256" key="2">
    <source>
        <dbReference type="ARBA" id="ARBA00001966"/>
    </source>
</evidence>
<feature type="domain" description="Aconitase A/isopropylmalate dehydratase small subunit swivel" evidence="21">
    <location>
        <begin position="537"/>
        <end position="659"/>
    </location>
</feature>
<dbReference type="InterPro" id="IPR036008">
    <property type="entry name" value="Aconitase_4Fe-4S_dom"/>
</dbReference>
<evidence type="ECO:0000256" key="5">
    <source>
        <dbReference type="ARBA" id="ARBA00007185"/>
    </source>
</evidence>
<feature type="domain" description="Aconitase/3-isopropylmalate dehydratase large subunit alpha/beta/alpha" evidence="20">
    <location>
        <begin position="13"/>
        <end position="473"/>
    </location>
</feature>
<proteinExistence type="inferred from homology"/>
<dbReference type="EC" id="4.2.1.33" evidence="6 18"/>
<evidence type="ECO:0000256" key="15">
    <source>
        <dbReference type="ARBA" id="ARBA00023304"/>
    </source>
</evidence>
<feature type="compositionally biased region" description="Low complexity" evidence="19">
    <location>
        <begin position="524"/>
        <end position="533"/>
    </location>
</feature>
<comment type="catalytic activity">
    <reaction evidence="1 18">
        <text>(2R,3S)-3-isopropylmalate = (2S)-2-isopropylmalate</text>
        <dbReference type="Rhea" id="RHEA:32287"/>
        <dbReference type="ChEBI" id="CHEBI:1178"/>
        <dbReference type="ChEBI" id="CHEBI:35121"/>
        <dbReference type="EC" id="4.2.1.33"/>
    </reaction>
</comment>
<dbReference type="NCBIfam" id="TIGR00171">
    <property type="entry name" value="leuD"/>
    <property type="match status" value="1"/>
</dbReference>
<dbReference type="NCBIfam" id="TIGR00170">
    <property type="entry name" value="leuC"/>
    <property type="match status" value="1"/>
</dbReference>
<dbReference type="PANTHER" id="PTHR43822">
    <property type="entry name" value="HOMOACONITASE, MITOCHONDRIAL-RELATED"/>
    <property type="match status" value="1"/>
</dbReference>
<dbReference type="InterPro" id="IPR004430">
    <property type="entry name" value="3-IsopropMal_deHydase_lsu"/>
</dbReference>
<evidence type="ECO:0000313" key="22">
    <source>
        <dbReference type="EMBL" id="TFL00561.1"/>
    </source>
</evidence>
<dbReference type="InterPro" id="IPR050067">
    <property type="entry name" value="IPM_dehydratase_rel_enz"/>
</dbReference>
<gene>
    <name evidence="22" type="ORF">BDV98DRAFT_656622</name>
</gene>
<keyword evidence="13" id="KW-0411">Iron-sulfur</keyword>
<name>A0A5C3QJB9_9AGAR</name>
<dbReference type="GO" id="GO:0046872">
    <property type="term" value="F:metal ion binding"/>
    <property type="evidence" value="ECO:0007669"/>
    <property type="project" value="UniProtKB-KW"/>
</dbReference>
<dbReference type="AlphaFoldDB" id="A0A5C3QJB9"/>
<dbReference type="STRING" id="1884261.A0A5C3QJB9"/>
<reference evidence="22 23" key="1">
    <citation type="journal article" date="2019" name="Nat. Ecol. Evol.">
        <title>Megaphylogeny resolves global patterns of mushroom evolution.</title>
        <authorList>
            <person name="Varga T."/>
            <person name="Krizsan K."/>
            <person name="Foldi C."/>
            <person name="Dima B."/>
            <person name="Sanchez-Garcia M."/>
            <person name="Sanchez-Ramirez S."/>
            <person name="Szollosi G.J."/>
            <person name="Szarkandi J.G."/>
            <person name="Papp V."/>
            <person name="Albert L."/>
            <person name="Andreopoulos W."/>
            <person name="Angelini C."/>
            <person name="Antonin V."/>
            <person name="Barry K.W."/>
            <person name="Bougher N.L."/>
            <person name="Buchanan P."/>
            <person name="Buyck B."/>
            <person name="Bense V."/>
            <person name="Catcheside P."/>
            <person name="Chovatia M."/>
            <person name="Cooper J."/>
            <person name="Damon W."/>
            <person name="Desjardin D."/>
            <person name="Finy P."/>
            <person name="Geml J."/>
            <person name="Haridas S."/>
            <person name="Hughes K."/>
            <person name="Justo A."/>
            <person name="Karasinski D."/>
            <person name="Kautmanova I."/>
            <person name="Kiss B."/>
            <person name="Kocsube S."/>
            <person name="Kotiranta H."/>
            <person name="LaButti K.M."/>
            <person name="Lechner B.E."/>
            <person name="Liimatainen K."/>
            <person name="Lipzen A."/>
            <person name="Lukacs Z."/>
            <person name="Mihaltcheva S."/>
            <person name="Morgado L.N."/>
            <person name="Niskanen T."/>
            <person name="Noordeloos M.E."/>
            <person name="Ohm R.A."/>
            <person name="Ortiz-Santana B."/>
            <person name="Ovrebo C."/>
            <person name="Racz N."/>
            <person name="Riley R."/>
            <person name="Savchenko A."/>
            <person name="Shiryaev A."/>
            <person name="Soop K."/>
            <person name="Spirin V."/>
            <person name="Szebenyi C."/>
            <person name="Tomsovsky M."/>
            <person name="Tulloss R.E."/>
            <person name="Uehling J."/>
            <person name="Grigoriev I.V."/>
            <person name="Vagvolgyi C."/>
            <person name="Papp T."/>
            <person name="Martin F.M."/>
            <person name="Miettinen O."/>
            <person name="Hibbett D.S."/>
            <person name="Nagy L.G."/>
        </authorList>
    </citation>
    <scope>NUCLEOTIDE SEQUENCE [LARGE SCALE GENOMIC DNA]</scope>
    <source>
        <strain evidence="22 23">CBS 309.79</strain>
    </source>
</reference>
<evidence type="ECO:0000256" key="12">
    <source>
        <dbReference type="ARBA" id="ARBA00023004"/>
    </source>
</evidence>
<dbReference type="NCBIfam" id="NF002458">
    <property type="entry name" value="PRK01641.1"/>
    <property type="match status" value="1"/>
</dbReference>
<dbReference type="OrthoDB" id="2279155at2759"/>
<dbReference type="InterPro" id="IPR015931">
    <property type="entry name" value="Acnase/IPM_dHydase_lsu_aba_1/3"/>
</dbReference>
<dbReference type="InterPro" id="IPR018136">
    <property type="entry name" value="Aconitase_4Fe-4S_BS"/>
</dbReference>
<evidence type="ECO:0000256" key="4">
    <source>
        <dbReference type="ARBA" id="ARBA00004729"/>
    </source>
</evidence>
<dbReference type="GO" id="GO:0051539">
    <property type="term" value="F:4 iron, 4 sulfur cluster binding"/>
    <property type="evidence" value="ECO:0007669"/>
    <property type="project" value="UniProtKB-KW"/>
</dbReference>
<dbReference type="NCBIfam" id="NF004016">
    <property type="entry name" value="PRK05478.1"/>
    <property type="match status" value="1"/>
</dbReference>
<dbReference type="NCBIfam" id="NF009116">
    <property type="entry name" value="PRK12466.1"/>
    <property type="match status" value="1"/>
</dbReference>
<dbReference type="InterPro" id="IPR012235">
    <property type="entry name" value="3-IsopropMal_deHydtase_ssu/lsu"/>
</dbReference>
<dbReference type="FunFam" id="3.20.19.10:FF:000003">
    <property type="entry name" value="3-isopropylmalate dehydratase small subunit"/>
    <property type="match status" value="1"/>
</dbReference>
<keyword evidence="9" id="KW-0004">4Fe-4S</keyword>
<evidence type="ECO:0000313" key="23">
    <source>
        <dbReference type="Proteomes" id="UP000305067"/>
    </source>
</evidence>
<accession>A0A5C3QJB9</accession>
<dbReference type="GO" id="GO:0009098">
    <property type="term" value="P:L-leucine biosynthetic process"/>
    <property type="evidence" value="ECO:0007669"/>
    <property type="project" value="UniProtKB-UniPathway"/>
</dbReference>
<dbReference type="PROSITE" id="PS01244">
    <property type="entry name" value="ACONITASE_2"/>
    <property type="match status" value="1"/>
</dbReference>
<evidence type="ECO:0000256" key="11">
    <source>
        <dbReference type="ARBA" id="ARBA00022723"/>
    </source>
</evidence>
<dbReference type="Proteomes" id="UP000305067">
    <property type="component" value="Unassembled WGS sequence"/>
</dbReference>
<evidence type="ECO:0000256" key="6">
    <source>
        <dbReference type="ARBA" id="ARBA00011998"/>
    </source>
</evidence>
<evidence type="ECO:0000256" key="19">
    <source>
        <dbReference type="SAM" id="MobiDB-lite"/>
    </source>
</evidence>
<comment type="pathway">
    <text evidence="4 18">Amino-acid biosynthesis; L-leucine biosynthesis; L-leucine from 3-methyl-2-oxobutanoate: step 2/4.</text>
</comment>
<dbReference type="CDD" id="cd01577">
    <property type="entry name" value="IPMI_Swivel"/>
    <property type="match status" value="1"/>
</dbReference>
<keyword evidence="12" id="KW-0408">Iron</keyword>
<organism evidence="22 23">
    <name type="scientific">Pterulicium gracile</name>
    <dbReference type="NCBI Taxonomy" id="1884261"/>
    <lineage>
        <taxon>Eukaryota</taxon>
        <taxon>Fungi</taxon>
        <taxon>Dikarya</taxon>
        <taxon>Basidiomycota</taxon>
        <taxon>Agaricomycotina</taxon>
        <taxon>Agaricomycetes</taxon>
        <taxon>Agaricomycetidae</taxon>
        <taxon>Agaricales</taxon>
        <taxon>Pleurotineae</taxon>
        <taxon>Pterulaceae</taxon>
        <taxon>Pterulicium</taxon>
    </lineage>
</organism>
<evidence type="ECO:0000256" key="18">
    <source>
        <dbReference type="PIRNR" id="PIRNR001418"/>
    </source>
</evidence>
<evidence type="ECO:0000256" key="1">
    <source>
        <dbReference type="ARBA" id="ARBA00000491"/>
    </source>
</evidence>
<evidence type="ECO:0000256" key="7">
    <source>
        <dbReference type="ARBA" id="ARBA00014371"/>
    </source>
</evidence>
<dbReference type="GO" id="GO:0009316">
    <property type="term" value="C:3-isopropylmalate dehydratase complex"/>
    <property type="evidence" value="ECO:0007669"/>
    <property type="project" value="InterPro"/>
</dbReference>
<evidence type="ECO:0000256" key="17">
    <source>
        <dbReference type="ARBA" id="ARBA00033368"/>
    </source>
</evidence>
<evidence type="ECO:0000256" key="10">
    <source>
        <dbReference type="ARBA" id="ARBA00022605"/>
    </source>
</evidence>
<comment type="function">
    <text evidence="3 18">Catalyzes the isomerization between 2-isopropylmalate and 3-isopropylmalate, via the formation of 2-isopropylmaleate.</text>
</comment>
<comment type="cofactor">
    <cofactor evidence="2">
        <name>[4Fe-4S] cluster</name>
        <dbReference type="ChEBI" id="CHEBI:49883"/>
    </cofactor>
</comment>
<evidence type="ECO:0000256" key="9">
    <source>
        <dbReference type="ARBA" id="ARBA00022485"/>
    </source>
</evidence>
<evidence type="ECO:0000256" key="3">
    <source>
        <dbReference type="ARBA" id="ARBA00002695"/>
    </source>
</evidence>
<dbReference type="GO" id="GO:0003861">
    <property type="term" value="F:3-isopropylmalate dehydratase activity"/>
    <property type="evidence" value="ECO:0007669"/>
    <property type="project" value="UniProtKB-EC"/>
</dbReference>
<dbReference type="UniPathway" id="UPA00048">
    <property type="reaction ID" value="UER00071"/>
</dbReference>
<dbReference type="Pfam" id="PF00330">
    <property type="entry name" value="Aconitase"/>
    <property type="match status" value="1"/>
</dbReference>
<keyword evidence="23" id="KW-1185">Reference proteome</keyword>
<keyword evidence="11" id="KW-0479">Metal-binding</keyword>